<organism evidence="2 3">
    <name type="scientific">Microbacterium trichothecenolyticum</name>
    <name type="common">Aureobacterium trichothecenolyticum</name>
    <dbReference type="NCBI Taxonomy" id="69370"/>
    <lineage>
        <taxon>Bacteria</taxon>
        <taxon>Bacillati</taxon>
        <taxon>Actinomycetota</taxon>
        <taxon>Actinomycetes</taxon>
        <taxon>Micrococcales</taxon>
        <taxon>Microbacteriaceae</taxon>
        <taxon>Microbacterium</taxon>
    </lineage>
</organism>
<dbReference type="OrthoDB" id="6150901at2"/>
<feature type="chain" id="PRO_5039031739" evidence="1">
    <location>
        <begin position="24"/>
        <end position="156"/>
    </location>
</feature>
<dbReference type="RefSeq" id="WP_045297488.1">
    <property type="nucleotide sequence ID" value="NZ_JYJA01000028.1"/>
</dbReference>
<dbReference type="Gene3D" id="3.40.190.10">
    <property type="entry name" value="Periplasmic binding protein-like II"/>
    <property type="match status" value="1"/>
</dbReference>
<evidence type="ECO:0000313" key="3">
    <source>
        <dbReference type="Proteomes" id="UP000034098"/>
    </source>
</evidence>
<dbReference type="SUPFAM" id="SSF53850">
    <property type="entry name" value="Periplasmic binding protein-like II"/>
    <property type="match status" value="1"/>
</dbReference>
<sequence length="156" mass="16154">MSRWRRLWSVPLLVLTLCVAGCAITVPSDPQGTLDRARGGELRAGASASGELVTVDGSDVGGSLAGIVEEFADSIDAKVVWTVGSEEDLVDGLEGGDLDLAIGGMTDATPWSQSVGVTRGYAGVPGARGPVVVLLPMGENAWQAAIEAYLDREVTR</sequence>
<dbReference type="EMBL" id="JYJA01000028">
    <property type="protein sequence ID" value="KJL44130.1"/>
    <property type="molecule type" value="Genomic_DNA"/>
</dbReference>
<proteinExistence type="predicted"/>
<keyword evidence="3" id="KW-1185">Reference proteome</keyword>
<evidence type="ECO:0000256" key="1">
    <source>
        <dbReference type="SAM" id="SignalP"/>
    </source>
</evidence>
<dbReference type="Proteomes" id="UP000034098">
    <property type="component" value="Unassembled WGS sequence"/>
</dbReference>
<gene>
    <name evidence="2" type="ORF">RS82_01093</name>
</gene>
<protein>
    <submittedName>
        <fullName evidence="2">Uncharacterized protein</fullName>
    </submittedName>
</protein>
<dbReference type="AlphaFoldDB" id="A0A0M2HH93"/>
<evidence type="ECO:0000313" key="2">
    <source>
        <dbReference type="EMBL" id="KJL44130.1"/>
    </source>
</evidence>
<reference evidence="2 3" key="1">
    <citation type="submission" date="2015-02" db="EMBL/GenBank/DDBJ databases">
        <title>Draft genome sequences of ten Microbacterium spp. with emphasis on heavy metal contaminated environments.</title>
        <authorList>
            <person name="Corretto E."/>
        </authorList>
    </citation>
    <scope>NUCLEOTIDE SEQUENCE [LARGE SCALE GENOMIC DNA]</scope>
    <source>
        <strain evidence="2 3">DSM 8608</strain>
    </source>
</reference>
<keyword evidence="1" id="KW-0732">Signal</keyword>
<feature type="signal peptide" evidence="1">
    <location>
        <begin position="1"/>
        <end position="23"/>
    </location>
</feature>
<name>A0A0M2HH93_MICTR</name>
<comment type="caution">
    <text evidence="2">The sequence shown here is derived from an EMBL/GenBank/DDBJ whole genome shotgun (WGS) entry which is preliminary data.</text>
</comment>
<dbReference type="PATRIC" id="fig|69370.6.peg.1125"/>
<accession>A0A0M2HH93</accession>